<dbReference type="Proteomes" id="UP000432715">
    <property type="component" value="Unassembled WGS sequence"/>
</dbReference>
<proteinExistence type="predicted"/>
<protein>
    <recommendedName>
        <fullName evidence="4">ATP-binding protein</fullName>
    </recommendedName>
</protein>
<comment type="caution">
    <text evidence="2">The sequence shown here is derived from an EMBL/GenBank/DDBJ whole genome shotgun (WGS) entry which is preliminary data.</text>
</comment>
<keyword evidence="1" id="KW-0175">Coiled coil</keyword>
<sequence>MNAKVGAGIVNIITESLYDRPIVVFREYVQNSVDSFGKSKIDEDEFFTKIWLDNSNLCFLDNGNGISRNEFYNKMIDIANSEKKRAEHIGYKGIGRLSGLPYCNKLIFINICSFKNNDFQEFYIDGSKYKELKNKLNDYDLDDLMNEIGTYSDHLKGNKLAKIQSILNLHKDIFTKQDTGFLVILEKVTHVLMQTIASADFYQELGWLLPVKFKDELYESNVKYLLEDLNEPIPQRSVIPAKSYNIRFNDKIIERPITKNMLRDYTCMIDLNYAVGFHSFNRDKIAIARGNSFFGIRLYIDNFFLCDENELIPILVNSGLIKHSISELIQSVRGIGAILYITDKINISTNARRTFIELTDKDSFDFLELLAEFVRNIYKARYELSKYRRNKDVMEQNSEKLEQLRESANLALQKLASDVITVEVEYSVPKEFDDFDDIEKKKFIKQKLTNDMNTRIKEYLSQTTSFDYVNATMDFITWLVSNKNDKL</sequence>
<dbReference type="AlphaFoldDB" id="A0A6I0FCX7"/>
<evidence type="ECO:0000256" key="1">
    <source>
        <dbReference type="SAM" id="Coils"/>
    </source>
</evidence>
<accession>A0A6I0FCX7</accession>
<dbReference type="OrthoDB" id="7452186at2"/>
<organism evidence="2 3">
    <name type="scientific">Alkaliphilus pronyensis</name>
    <dbReference type="NCBI Taxonomy" id="1482732"/>
    <lineage>
        <taxon>Bacteria</taxon>
        <taxon>Bacillati</taxon>
        <taxon>Bacillota</taxon>
        <taxon>Clostridia</taxon>
        <taxon>Peptostreptococcales</taxon>
        <taxon>Natronincolaceae</taxon>
        <taxon>Alkaliphilus</taxon>
    </lineage>
</organism>
<feature type="coiled-coil region" evidence="1">
    <location>
        <begin position="384"/>
        <end position="418"/>
    </location>
</feature>
<dbReference type="InterPro" id="IPR036890">
    <property type="entry name" value="HATPase_C_sf"/>
</dbReference>
<dbReference type="EMBL" id="WBZC01000016">
    <property type="protein sequence ID" value="KAB3535620.1"/>
    <property type="molecule type" value="Genomic_DNA"/>
</dbReference>
<dbReference type="Gene3D" id="3.30.565.10">
    <property type="entry name" value="Histidine kinase-like ATPase, C-terminal domain"/>
    <property type="match status" value="1"/>
</dbReference>
<dbReference type="Pfam" id="PF13589">
    <property type="entry name" value="HATPase_c_3"/>
    <property type="match status" value="1"/>
</dbReference>
<reference evidence="2 3" key="1">
    <citation type="submission" date="2019-10" db="EMBL/GenBank/DDBJ databases">
        <title>Alkaliphilus serpentinus sp. nov. and Alkaliphilus pronyensis sp. nov., two novel anaerobic alkaliphilic species isolated from the serpentinized-hosted hydrothermal field of the Prony Bay (New Caledonia).</title>
        <authorList>
            <person name="Postec A."/>
        </authorList>
    </citation>
    <scope>NUCLEOTIDE SEQUENCE [LARGE SCALE GENOMIC DNA]</scope>
    <source>
        <strain evidence="2 3">LacV</strain>
    </source>
</reference>
<evidence type="ECO:0000313" key="3">
    <source>
        <dbReference type="Proteomes" id="UP000432715"/>
    </source>
</evidence>
<dbReference type="RefSeq" id="WP_151860637.1">
    <property type="nucleotide sequence ID" value="NZ_WBZC01000016.1"/>
</dbReference>
<evidence type="ECO:0008006" key="4">
    <source>
        <dbReference type="Google" id="ProtNLM"/>
    </source>
</evidence>
<gene>
    <name evidence="2" type="ORF">F8154_05675</name>
</gene>
<evidence type="ECO:0000313" key="2">
    <source>
        <dbReference type="EMBL" id="KAB3535620.1"/>
    </source>
</evidence>
<dbReference type="SUPFAM" id="SSF55874">
    <property type="entry name" value="ATPase domain of HSP90 chaperone/DNA topoisomerase II/histidine kinase"/>
    <property type="match status" value="1"/>
</dbReference>
<keyword evidence="3" id="KW-1185">Reference proteome</keyword>
<name>A0A6I0FCX7_9FIRM</name>